<feature type="transmembrane region" description="Helical" evidence="1">
    <location>
        <begin position="352"/>
        <end position="374"/>
    </location>
</feature>
<dbReference type="EMBL" id="JOJR01001859">
    <property type="protein sequence ID" value="RCN29610.1"/>
    <property type="molecule type" value="Genomic_DNA"/>
</dbReference>
<keyword evidence="1" id="KW-0812">Transmembrane</keyword>
<dbReference type="Pfam" id="PF07245">
    <property type="entry name" value="Phlebovirus_G2"/>
    <property type="match status" value="1"/>
</dbReference>
<evidence type="ECO:0000256" key="1">
    <source>
        <dbReference type="SAM" id="Phobius"/>
    </source>
</evidence>
<gene>
    <name evidence="3" type="ORF">ANCCAN_24628</name>
</gene>
<sequence>MTTSCHLNGIPEINWQPWKQCAIASISVSNSIVGSGCLFYRVYAIPKNSKVYEIFRCTRWTEQVKLEVTIEDLSLSEGKRRYILAITPNVPTEVPSMTVTMTAVTLPPLPSLSKEFITDGQDVAIWNNPFTPDLLCASWRHARDMNCTLEDDCRCHAAENSVSCVCPTKDILACFKQLNLVLPVKTASWELSRRLNETVTAKIPQMVSADFVVQFKTVIETANLLVTNYVCNIANSELEGCYHCAKGATAKVTCKSATNTLGEILCGGHAFVVPCAPTSPESNLYFHLDSARQLLNCSISFGETVHYFVLSGILRYTSNFHAAMTDFIQGNTTAYHGFQLPDFHHILNVFLAWYKVLFVSILAVIFALFVSYLCL</sequence>
<dbReference type="InterPro" id="IPR009878">
    <property type="entry name" value="Phlebovirus_G2_fusion"/>
</dbReference>
<evidence type="ECO:0000259" key="2">
    <source>
        <dbReference type="Pfam" id="PF07245"/>
    </source>
</evidence>
<keyword evidence="4" id="KW-1185">Reference proteome</keyword>
<evidence type="ECO:0000313" key="4">
    <source>
        <dbReference type="Proteomes" id="UP000252519"/>
    </source>
</evidence>
<proteinExistence type="predicted"/>
<dbReference type="OrthoDB" id="5868079at2759"/>
<protein>
    <recommendedName>
        <fullName evidence="2">Phlebovirus glycoprotein G2 fusion domain-containing protein</fullName>
    </recommendedName>
</protein>
<reference evidence="3 4" key="1">
    <citation type="submission" date="2014-10" db="EMBL/GenBank/DDBJ databases">
        <title>Draft genome of the hookworm Ancylostoma caninum.</title>
        <authorList>
            <person name="Mitreva M."/>
        </authorList>
    </citation>
    <scope>NUCLEOTIDE SEQUENCE [LARGE SCALE GENOMIC DNA]</scope>
    <source>
        <strain evidence="3 4">Baltimore</strain>
    </source>
</reference>
<name>A0A368FFF5_ANCCA</name>
<dbReference type="Gene3D" id="2.60.40.3770">
    <property type="match status" value="1"/>
</dbReference>
<feature type="domain" description="Phlebovirus glycoprotein G2 fusion" evidence="2">
    <location>
        <begin position="34"/>
        <end position="212"/>
    </location>
</feature>
<keyword evidence="1" id="KW-1133">Transmembrane helix</keyword>
<evidence type="ECO:0000313" key="3">
    <source>
        <dbReference type="EMBL" id="RCN29610.1"/>
    </source>
</evidence>
<comment type="caution">
    <text evidence="3">The sequence shown here is derived from an EMBL/GenBank/DDBJ whole genome shotgun (WGS) entry which is preliminary data.</text>
</comment>
<organism evidence="3 4">
    <name type="scientific">Ancylostoma caninum</name>
    <name type="common">Dog hookworm</name>
    <dbReference type="NCBI Taxonomy" id="29170"/>
    <lineage>
        <taxon>Eukaryota</taxon>
        <taxon>Metazoa</taxon>
        <taxon>Ecdysozoa</taxon>
        <taxon>Nematoda</taxon>
        <taxon>Chromadorea</taxon>
        <taxon>Rhabditida</taxon>
        <taxon>Rhabditina</taxon>
        <taxon>Rhabditomorpha</taxon>
        <taxon>Strongyloidea</taxon>
        <taxon>Ancylostomatidae</taxon>
        <taxon>Ancylostomatinae</taxon>
        <taxon>Ancylostoma</taxon>
    </lineage>
</organism>
<dbReference type="AlphaFoldDB" id="A0A368FFF5"/>
<accession>A0A368FFF5</accession>
<dbReference type="Proteomes" id="UP000252519">
    <property type="component" value="Unassembled WGS sequence"/>
</dbReference>
<keyword evidence="1" id="KW-0472">Membrane</keyword>